<dbReference type="SUPFAM" id="SSF56112">
    <property type="entry name" value="Protein kinase-like (PK-like)"/>
    <property type="match status" value="1"/>
</dbReference>
<reference evidence="2" key="1">
    <citation type="journal article" date="2019" name="Int. J. Syst. Evol. Microbiol.">
        <title>The Global Catalogue of Microorganisms (GCM) 10K type strain sequencing project: providing services to taxonomists for standard genome sequencing and annotation.</title>
        <authorList>
            <consortium name="The Broad Institute Genomics Platform"/>
            <consortium name="The Broad Institute Genome Sequencing Center for Infectious Disease"/>
            <person name="Wu L."/>
            <person name="Ma J."/>
        </authorList>
    </citation>
    <scope>NUCLEOTIDE SEQUENCE [LARGE SCALE GENOMIC DNA]</scope>
    <source>
        <strain evidence="2">TBRC 7912</strain>
    </source>
</reference>
<gene>
    <name evidence="1" type="ORF">ACFOYY_41285</name>
</gene>
<dbReference type="InterPro" id="IPR011009">
    <property type="entry name" value="Kinase-like_dom_sf"/>
</dbReference>
<comment type="caution">
    <text evidence="1">The sequence shown here is derived from an EMBL/GenBank/DDBJ whole genome shotgun (WGS) entry which is preliminary data.</text>
</comment>
<accession>A0ABV8FD32</accession>
<evidence type="ECO:0000313" key="2">
    <source>
        <dbReference type="Proteomes" id="UP001595698"/>
    </source>
</evidence>
<proteinExistence type="predicted"/>
<dbReference type="RefSeq" id="WP_386196976.1">
    <property type="nucleotide sequence ID" value="NZ_JBHSBC010000059.1"/>
</dbReference>
<dbReference type="EMBL" id="JBHSBC010000059">
    <property type="protein sequence ID" value="MFC3986623.1"/>
    <property type="molecule type" value="Genomic_DNA"/>
</dbReference>
<dbReference type="Proteomes" id="UP001595698">
    <property type="component" value="Unassembled WGS sequence"/>
</dbReference>
<keyword evidence="2" id="KW-1185">Reference proteome</keyword>
<protein>
    <submittedName>
        <fullName evidence="1">TIGR02569 family protein</fullName>
    </submittedName>
</protein>
<sequence length="290" mass="31434">MTLRTTTEPPAGVLAAFRLAGAPRPLAGGQGQSFRVGNAVLKPVDTAEEAEWCAEVFAGLTSTSEFRVPRPCRADDGSHVVAGWAAFEFVDGQAGPAGEWATLIAAGRAFHRALRHLPRPGLLDRRQHPWAVADRIAWGEISSVTSAHTNGLLATLQDLQRPVDAPSQLVHGDLTGNVLLMSGRPPAVIDFSPYWRPAGYAEAIVVADGLLYHRAEPELVDRVLPGRDGLQMLVRALTFRLATAALFEGPSGTLPQEELARFARVTRLVAERIHTDHHFGIGLREPEYRN</sequence>
<evidence type="ECO:0000313" key="1">
    <source>
        <dbReference type="EMBL" id="MFC3986623.1"/>
    </source>
</evidence>
<organism evidence="1 2">
    <name type="scientific">Streptosporangium jomthongense</name>
    <dbReference type="NCBI Taxonomy" id="1193683"/>
    <lineage>
        <taxon>Bacteria</taxon>
        <taxon>Bacillati</taxon>
        <taxon>Actinomycetota</taxon>
        <taxon>Actinomycetes</taxon>
        <taxon>Streptosporangiales</taxon>
        <taxon>Streptosporangiaceae</taxon>
        <taxon>Streptosporangium</taxon>
    </lineage>
</organism>
<name>A0ABV8FD32_9ACTN</name>